<keyword evidence="2" id="KW-1003">Cell membrane</keyword>
<evidence type="ECO:0000259" key="7">
    <source>
        <dbReference type="Pfam" id="PF00535"/>
    </source>
</evidence>
<comment type="caution">
    <text evidence="8">The sequence shown here is derived from an EMBL/GenBank/DDBJ whole genome shotgun (WGS) entry which is preliminary data.</text>
</comment>
<dbReference type="Gene3D" id="3.90.550.10">
    <property type="entry name" value="Spore Coat Polysaccharide Biosynthesis Protein SpsA, Chain A"/>
    <property type="match status" value="1"/>
</dbReference>
<keyword evidence="3" id="KW-0997">Cell inner membrane</keyword>
<evidence type="ECO:0000256" key="2">
    <source>
        <dbReference type="ARBA" id="ARBA00022475"/>
    </source>
</evidence>
<keyword evidence="9" id="KW-1185">Reference proteome</keyword>
<reference evidence="8 9" key="1">
    <citation type="submission" date="2017-09" db="EMBL/GenBank/DDBJ databases">
        <title>Pseudomonas abyssi sp. nov. isolated from Abyssopelagic Water.</title>
        <authorList>
            <person name="Wei Y."/>
        </authorList>
    </citation>
    <scope>NUCLEOTIDE SEQUENCE [LARGE SCALE GENOMIC DNA]</scope>
    <source>
        <strain evidence="8 9">MT5</strain>
    </source>
</reference>
<evidence type="ECO:0000256" key="6">
    <source>
        <dbReference type="ARBA" id="ARBA00023136"/>
    </source>
</evidence>
<evidence type="ECO:0000256" key="3">
    <source>
        <dbReference type="ARBA" id="ARBA00022519"/>
    </source>
</evidence>
<gene>
    <name evidence="8" type="ORF">CNQ84_04500</name>
</gene>
<dbReference type="InterPro" id="IPR001173">
    <property type="entry name" value="Glyco_trans_2-like"/>
</dbReference>
<evidence type="ECO:0000313" key="8">
    <source>
        <dbReference type="EMBL" id="PBK05763.1"/>
    </source>
</evidence>
<dbReference type="SUPFAM" id="SSF53448">
    <property type="entry name" value="Nucleotide-diphospho-sugar transferases"/>
    <property type="match status" value="1"/>
</dbReference>
<sequence length="243" mass="27117">METCPSAGTPAAVGRPLSRLEARLKLSIIMPVRNEAAGIVDALTPLQPLRGELELILVDGGSSDDTVALAAPLVDQLIQSAPGRATQMNAGAAIAQGEWLLFLHADTQLPTNFLELLPAADAASQWGRFDVRLSPSSPMLRVVAWMMNWRSRLTGVCTGDQAIFVRRALFEQVGGYAPIPLMEDIELSKRLRRHGRPLCLHERLTTSSRRWQQNGTLRTIGLMWWLRWRYWRGAPVEELARRY</sequence>
<proteinExistence type="predicted"/>
<evidence type="ECO:0000256" key="5">
    <source>
        <dbReference type="ARBA" id="ARBA00022679"/>
    </source>
</evidence>
<feature type="domain" description="Glycosyltransferase 2-like" evidence="7">
    <location>
        <begin position="27"/>
        <end position="117"/>
    </location>
</feature>
<accession>A0A2A3MLV7</accession>
<keyword evidence="4" id="KW-0328">Glycosyltransferase</keyword>
<protein>
    <submittedName>
        <fullName evidence="8">Glycosyl transferase</fullName>
    </submittedName>
</protein>
<evidence type="ECO:0000256" key="1">
    <source>
        <dbReference type="ARBA" id="ARBA00004236"/>
    </source>
</evidence>
<dbReference type="GO" id="GO:0016757">
    <property type="term" value="F:glycosyltransferase activity"/>
    <property type="evidence" value="ECO:0007669"/>
    <property type="project" value="UniProtKB-KW"/>
</dbReference>
<organism evidence="8 9">
    <name type="scientific">Pseudomonas abyssi</name>
    <dbReference type="NCBI Taxonomy" id="170540"/>
    <lineage>
        <taxon>Bacteria</taxon>
        <taxon>Pseudomonadati</taxon>
        <taxon>Pseudomonadota</taxon>
        <taxon>Gammaproteobacteria</taxon>
        <taxon>Pseudomonadales</taxon>
        <taxon>Pseudomonadaceae</taxon>
        <taxon>Pseudomonas</taxon>
    </lineage>
</organism>
<dbReference type="PANTHER" id="PTHR43646">
    <property type="entry name" value="GLYCOSYLTRANSFERASE"/>
    <property type="match status" value="1"/>
</dbReference>
<keyword evidence="5 8" id="KW-0808">Transferase</keyword>
<dbReference type="Pfam" id="PF00535">
    <property type="entry name" value="Glycos_transf_2"/>
    <property type="match status" value="1"/>
</dbReference>
<keyword evidence="6" id="KW-0472">Membrane</keyword>
<dbReference type="EMBL" id="NTMR01000003">
    <property type="protein sequence ID" value="PBK05763.1"/>
    <property type="molecule type" value="Genomic_DNA"/>
</dbReference>
<dbReference type="AlphaFoldDB" id="A0A2A3MLV7"/>
<name>A0A2A3MLV7_9PSED</name>
<dbReference type="InterPro" id="IPR026461">
    <property type="entry name" value="Trfase_2_rSAM/seldom_assoc"/>
</dbReference>
<dbReference type="PANTHER" id="PTHR43646:SF2">
    <property type="entry name" value="GLYCOSYLTRANSFERASE 2-LIKE DOMAIN-CONTAINING PROTEIN"/>
    <property type="match status" value="1"/>
</dbReference>
<evidence type="ECO:0000313" key="9">
    <source>
        <dbReference type="Proteomes" id="UP000242313"/>
    </source>
</evidence>
<dbReference type="GO" id="GO:0005886">
    <property type="term" value="C:plasma membrane"/>
    <property type="evidence" value="ECO:0007669"/>
    <property type="project" value="UniProtKB-SubCell"/>
</dbReference>
<evidence type="ECO:0000256" key="4">
    <source>
        <dbReference type="ARBA" id="ARBA00022676"/>
    </source>
</evidence>
<dbReference type="NCBIfam" id="TIGR04283">
    <property type="entry name" value="glyco_like_mftF"/>
    <property type="match status" value="1"/>
</dbReference>
<dbReference type="Proteomes" id="UP000242313">
    <property type="component" value="Unassembled WGS sequence"/>
</dbReference>
<comment type="subcellular location">
    <subcellularLocation>
        <location evidence="1">Cell membrane</location>
    </subcellularLocation>
</comment>
<dbReference type="CDD" id="cd02522">
    <property type="entry name" value="GT_2_like_a"/>
    <property type="match status" value="1"/>
</dbReference>
<dbReference type="InterPro" id="IPR029044">
    <property type="entry name" value="Nucleotide-diphossugar_trans"/>
</dbReference>